<dbReference type="InterPro" id="IPR012422">
    <property type="entry name" value="Cyt_c_oxidase_su4_bac-aa3"/>
</dbReference>
<accession>A0A840ASH9</accession>
<evidence type="ECO:0000256" key="1">
    <source>
        <dbReference type="SAM" id="Phobius"/>
    </source>
</evidence>
<sequence>MAETAMDYREHDRTYHLFLGLTKYGTIAVVIILILMAIFLL</sequence>
<evidence type="ECO:0000259" key="2">
    <source>
        <dbReference type="Pfam" id="PF07835"/>
    </source>
</evidence>
<dbReference type="InterPro" id="IPR036596">
    <property type="entry name" value="Cyt-C_aa3_sf"/>
</dbReference>
<keyword evidence="4" id="KW-1185">Reference proteome</keyword>
<dbReference type="SUPFAM" id="SSF81469">
    <property type="entry name" value="Bacterial aa3 type cytochrome c oxidase subunit IV"/>
    <property type="match status" value="1"/>
</dbReference>
<feature type="domain" description="Cytochrome c oxidase subunit IV bacterial aa3 type" evidence="2">
    <location>
        <begin position="5"/>
        <end position="40"/>
    </location>
</feature>
<dbReference type="Proteomes" id="UP000553963">
    <property type="component" value="Unassembled WGS sequence"/>
</dbReference>
<organism evidence="3 4">
    <name type="scientific">Kaistia hirudinis</name>
    <dbReference type="NCBI Taxonomy" id="1293440"/>
    <lineage>
        <taxon>Bacteria</taxon>
        <taxon>Pseudomonadati</taxon>
        <taxon>Pseudomonadota</taxon>
        <taxon>Alphaproteobacteria</taxon>
        <taxon>Hyphomicrobiales</taxon>
        <taxon>Kaistiaceae</taxon>
        <taxon>Kaistia</taxon>
    </lineage>
</organism>
<gene>
    <name evidence="3" type="ORF">GGR25_003065</name>
</gene>
<dbReference type="RefSeq" id="WP_183399683.1">
    <property type="nucleotide sequence ID" value="NZ_JACIDS010000004.1"/>
</dbReference>
<protein>
    <recommendedName>
        <fullName evidence="2">Cytochrome c oxidase subunit IV bacterial aa3 type domain-containing protein</fullName>
    </recommendedName>
</protein>
<comment type="caution">
    <text evidence="3">The sequence shown here is derived from an EMBL/GenBank/DDBJ whole genome shotgun (WGS) entry which is preliminary data.</text>
</comment>
<keyword evidence="1" id="KW-0472">Membrane</keyword>
<keyword evidence="1" id="KW-0812">Transmembrane</keyword>
<dbReference type="AlphaFoldDB" id="A0A840ASH9"/>
<dbReference type="Gene3D" id="1.20.5.160">
    <property type="entry name" value="Bacterial aa3 type cytochrome c oxidase subunit IV"/>
    <property type="match status" value="1"/>
</dbReference>
<name>A0A840ASH9_9HYPH</name>
<keyword evidence="1" id="KW-1133">Transmembrane helix</keyword>
<dbReference type="Pfam" id="PF07835">
    <property type="entry name" value="COX4_pro_2"/>
    <property type="match status" value="1"/>
</dbReference>
<evidence type="ECO:0000313" key="4">
    <source>
        <dbReference type="Proteomes" id="UP000553963"/>
    </source>
</evidence>
<feature type="transmembrane region" description="Helical" evidence="1">
    <location>
        <begin position="21"/>
        <end position="40"/>
    </location>
</feature>
<dbReference type="EMBL" id="JACIDS010000004">
    <property type="protein sequence ID" value="MBB3932007.1"/>
    <property type="molecule type" value="Genomic_DNA"/>
</dbReference>
<evidence type="ECO:0000313" key="3">
    <source>
        <dbReference type="EMBL" id="MBB3932007.1"/>
    </source>
</evidence>
<reference evidence="3 4" key="1">
    <citation type="submission" date="2020-08" db="EMBL/GenBank/DDBJ databases">
        <title>Genomic Encyclopedia of Type Strains, Phase IV (KMG-IV): sequencing the most valuable type-strain genomes for metagenomic binning, comparative biology and taxonomic classification.</title>
        <authorList>
            <person name="Goeker M."/>
        </authorList>
    </citation>
    <scope>NUCLEOTIDE SEQUENCE [LARGE SCALE GENOMIC DNA]</scope>
    <source>
        <strain evidence="3 4">DSM 25966</strain>
    </source>
</reference>
<proteinExistence type="predicted"/>